<keyword evidence="12" id="KW-1185">Reference proteome</keyword>
<feature type="transmembrane region" description="Helical" evidence="6">
    <location>
        <begin position="453"/>
        <end position="472"/>
    </location>
</feature>
<feature type="transmembrane region" description="Helical" evidence="6">
    <location>
        <begin position="132"/>
        <end position="154"/>
    </location>
</feature>
<feature type="transmembrane region" description="Helical" evidence="6">
    <location>
        <begin position="218"/>
        <end position="238"/>
    </location>
</feature>
<feature type="compositionally biased region" description="Basic and acidic residues" evidence="5">
    <location>
        <begin position="314"/>
        <end position="331"/>
    </location>
</feature>
<dbReference type="PROSITE" id="PS51257">
    <property type="entry name" value="PROKAR_LIPOPROTEIN"/>
    <property type="match status" value="1"/>
</dbReference>
<dbReference type="EMBL" id="CAJOBA010000062">
    <property type="protein sequence ID" value="CAF3500020.1"/>
    <property type="molecule type" value="Genomic_DNA"/>
</dbReference>
<dbReference type="Proteomes" id="UP000663829">
    <property type="component" value="Unassembled WGS sequence"/>
</dbReference>
<dbReference type="AlphaFoldDB" id="A0A813R9E0"/>
<feature type="compositionally biased region" description="Basic and acidic residues" evidence="5">
    <location>
        <begin position="49"/>
        <end position="78"/>
    </location>
</feature>
<evidence type="ECO:0000256" key="6">
    <source>
        <dbReference type="SAM" id="Phobius"/>
    </source>
</evidence>
<dbReference type="GO" id="GO:0005385">
    <property type="term" value="F:zinc ion transmembrane transporter activity"/>
    <property type="evidence" value="ECO:0007669"/>
    <property type="project" value="TreeGrafter"/>
</dbReference>
<dbReference type="GO" id="GO:0016020">
    <property type="term" value="C:membrane"/>
    <property type="evidence" value="ECO:0007669"/>
    <property type="project" value="UniProtKB-SubCell"/>
</dbReference>
<reference evidence="9" key="1">
    <citation type="submission" date="2021-02" db="EMBL/GenBank/DDBJ databases">
        <authorList>
            <person name="Nowell W R."/>
        </authorList>
    </citation>
    <scope>NUCLEOTIDE SEQUENCE</scope>
</reference>
<sequence length="505" mass="54814">MRNHIVFLFMFIVSVSCLGCLQAHQHDHHHDHDHDQVDNPSFKYSRQANEQHHHGHSHEAAEEGHHGHSHGGDEDAHHGHTHGGFGHSHGEQMAHGHSHESTGQKYTQFPPPHYNDGVDDDDEVGLAPPFSVVSYALLSTLAISLAPVVVLLVLPVHNENSLKILLSFASGGLLGDAFLHLIPHAVSSYQTDGTGHGHTHSHSHSSSTAESGAHRHDLGVGLNVLAGIFFFLIAEKLVRHIKGHGHSHSHTHVSGISVEKTSNKKDKHSSDDEHKNEDIGTTDDNNKSKTKKTKEGSDEGLKSRKTTVTQPKSLTKEKQSVVSKKEHEHTNGTDENNIAVAYVYKYLNLDVVNEIKISGYLNLFADALHNFTDGLAIGSSYIAGQSVGLVTTFAVLLHEIPHEVGDYAILVQNGCSRKKAMLLQLLTAVGAFLGCLVGLLFHSTGADLFATQTFLPFTAGGFIYIATVSVIPELLKTNVGLKQSVYEIVALVVGVLIMIGVTFIE</sequence>
<evidence type="ECO:0000313" key="8">
    <source>
        <dbReference type="EMBL" id="CAF0726422.1"/>
    </source>
</evidence>
<evidence type="ECO:0000313" key="12">
    <source>
        <dbReference type="Proteomes" id="UP000663829"/>
    </source>
</evidence>
<evidence type="ECO:0000256" key="4">
    <source>
        <dbReference type="ARBA" id="ARBA00023136"/>
    </source>
</evidence>
<feature type="compositionally biased region" description="Basic and acidic residues" evidence="5">
    <location>
        <begin position="261"/>
        <end position="278"/>
    </location>
</feature>
<dbReference type="PANTHER" id="PTHR16950:SF16">
    <property type="entry name" value="ZINC TRANSPORTER ZIP13"/>
    <property type="match status" value="1"/>
</dbReference>
<evidence type="ECO:0000256" key="2">
    <source>
        <dbReference type="ARBA" id="ARBA00022692"/>
    </source>
</evidence>
<gene>
    <name evidence="9" type="ORF">GPM918_LOCUS2452</name>
    <name evidence="8" type="ORF">OVA965_LOCUS463</name>
    <name evidence="11" type="ORF">SRO942_LOCUS2452</name>
    <name evidence="10" type="ORF">TMI583_LOCUS463</name>
</gene>
<dbReference type="EMBL" id="CAJOBC010000273">
    <property type="protein sequence ID" value="CAF3563950.1"/>
    <property type="molecule type" value="Genomic_DNA"/>
</dbReference>
<feature type="compositionally biased region" description="Basic and acidic residues" evidence="5">
    <location>
        <begin position="28"/>
        <end position="37"/>
    </location>
</feature>
<feature type="transmembrane region" description="Helical" evidence="6">
    <location>
        <begin position="422"/>
        <end position="441"/>
    </location>
</feature>
<evidence type="ECO:0000256" key="5">
    <source>
        <dbReference type="SAM" id="MobiDB-lite"/>
    </source>
</evidence>
<accession>A0A813R9E0</accession>
<feature type="compositionally biased region" description="Basic and acidic residues" evidence="5">
    <location>
        <begin position="293"/>
        <end position="302"/>
    </location>
</feature>
<feature type="compositionally biased region" description="Polar residues" evidence="5">
    <location>
        <begin position="38"/>
        <end position="48"/>
    </location>
</feature>
<evidence type="ECO:0000313" key="10">
    <source>
        <dbReference type="EMBL" id="CAF3500020.1"/>
    </source>
</evidence>
<dbReference type="InterPro" id="IPR003689">
    <property type="entry name" value="ZIP"/>
</dbReference>
<dbReference type="EMBL" id="CAJNOK010000062">
    <property type="protein sequence ID" value="CAF0726422.1"/>
    <property type="molecule type" value="Genomic_DNA"/>
</dbReference>
<name>A0A813R9E0_9BILA</name>
<evidence type="ECO:0000256" key="1">
    <source>
        <dbReference type="ARBA" id="ARBA00004141"/>
    </source>
</evidence>
<keyword evidence="3 6" id="KW-1133">Transmembrane helix</keyword>
<evidence type="ECO:0000256" key="7">
    <source>
        <dbReference type="SAM" id="SignalP"/>
    </source>
</evidence>
<feature type="region of interest" description="Disordered" evidence="5">
    <location>
        <begin position="245"/>
        <end position="331"/>
    </location>
</feature>
<keyword evidence="7" id="KW-0732">Signal</keyword>
<comment type="subcellular location">
    <subcellularLocation>
        <location evidence="1">Membrane</location>
        <topology evidence="1">Multi-pass membrane protein</topology>
    </subcellularLocation>
</comment>
<feature type="region of interest" description="Disordered" evidence="5">
    <location>
        <begin position="28"/>
        <end position="122"/>
    </location>
</feature>
<dbReference type="Proteomes" id="UP000677228">
    <property type="component" value="Unassembled WGS sequence"/>
</dbReference>
<feature type="region of interest" description="Disordered" evidence="5">
    <location>
        <begin position="191"/>
        <end position="213"/>
    </location>
</feature>
<comment type="caution">
    <text evidence="9">The sequence shown here is derived from an EMBL/GenBank/DDBJ whole genome shotgun (WGS) entry which is preliminary data.</text>
</comment>
<dbReference type="OrthoDB" id="200954at2759"/>
<dbReference type="Proteomes" id="UP000682733">
    <property type="component" value="Unassembled WGS sequence"/>
</dbReference>
<feature type="compositionally biased region" description="Basic and acidic residues" evidence="5">
    <location>
        <begin position="88"/>
        <end position="102"/>
    </location>
</feature>
<keyword evidence="2 6" id="KW-0812">Transmembrane</keyword>
<dbReference type="GO" id="GO:0006882">
    <property type="term" value="P:intracellular zinc ion homeostasis"/>
    <property type="evidence" value="ECO:0007669"/>
    <property type="project" value="TreeGrafter"/>
</dbReference>
<feature type="transmembrane region" description="Helical" evidence="6">
    <location>
        <begin position="484"/>
        <end position="504"/>
    </location>
</feature>
<feature type="transmembrane region" description="Helical" evidence="6">
    <location>
        <begin position="161"/>
        <end position="182"/>
    </location>
</feature>
<feature type="signal peptide" evidence="7">
    <location>
        <begin position="1"/>
        <end position="23"/>
    </location>
</feature>
<dbReference type="EMBL" id="CAJNOQ010000273">
    <property type="protein sequence ID" value="CAF0780762.1"/>
    <property type="molecule type" value="Genomic_DNA"/>
</dbReference>
<evidence type="ECO:0000256" key="3">
    <source>
        <dbReference type="ARBA" id="ARBA00022989"/>
    </source>
</evidence>
<dbReference type="PANTHER" id="PTHR16950">
    <property type="entry name" value="ZINC TRANSPORTER SLC39A7 HISTIDINE-RICH MEMBRANE PROTEIN KE4"/>
    <property type="match status" value="1"/>
</dbReference>
<organism evidence="9 12">
    <name type="scientific">Didymodactylos carnosus</name>
    <dbReference type="NCBI Taxonomy" id="1234261"/>
    <lineage>
        <taxon>Eukaryota</taxon>
        <taxon>Metazoa</taxon>
        <taxon>Spiralia</taxon>
        <taxon>Gnathifera</taxon>
        <taxon>Rotifera</taxon>
        <taxon>Eurotatoria</taxon>
        <taxon>Bdelloidea</taxon>
        <taxon>Philodinida</taxon>
        <taxon>Philodinidae</taxon>
        <taxon>Didymodactylos</taxon>
    </lineage>
</organism>
<evidence type="ECO:0000313" key="9">
    <source>
        <dbReference type="EMBL" id="CAF0780762.1"/>
    </source>
</evidence>
<protein>
    <submittedName>
        <fullName evidence="9">Uncharacterized protein</fullName>
    </submittedName>
</protein>
<keyword evidence="4 6" id="KW-0472">Membrane</keyword>
<feature type="chain" id="PRO_5036222779" evidence="7">
    <location>
        <begin position="24"/>
        <end position="505"/>
    </location>
</feature>
<dbReference type="Proteomes" id="UP000681722">
    <property type="component" value="Unassembled WGS sequence"/>
</dbReference>
<evidence type="ECO:0000313" key="11">
    <source>
        <dbReference type="EMBL" id="CAF3563950.1"/>
    </source>
</evidence>
<proteinExistence type="predicted"/>
<dbReference type="Pfam" id="PF02535">
    <property type="entry name" value="Zip"/>
    <property type="match status" value="1"/>
</dbReference>